<keyword evidence="4" id="KW-0560">Oxidoreductase</keyword>
<dbReference type="EMBL" id="JAAMPA010000001">
    <property type="protein sequence ID" value="NIH65644.1"/>
    <property type="molecule type" value="Genomic_DNA"/>
</dbReference>
<dbReference type="EMBL" id="BMMI01000004">
    <property type="protein sequence ID" value="GGL66040.1"/>
    <property type="molecule type" value="Genomic_DNA"/>
</dbReference>
<accession>A0A846LGB0</accession>
<gene>
    <name evidence="4" type="ORF">FB380_000090</name>
    <name evidence="3" type="ORF">GCM10011589_22800</name>
</gene>
<proteinExistence type="inferred from homology"/>
<keyword evidence="6" id="KW-1185">Reference proteome</keyword>
<dbReference type="Proteomes" id="UP000648663">
    <property type="component" value="Unassembled WGS sequence"/>
</dbReference>
<reference evidence="4 5" key="3">
    <citation type="submission" date="2020-02" db="EMBL/GenBank/DDBJ databases">
        <title>Sequencing the genomes of 1000 actinobacteria strains.</title>
        <authorList>
            <person name="Klenk H.-P."/>
        </authorList>
    </citation>
    <scope>NUCLEOTIDE SEQUENCE [LARGE SCALE GENOMIC DNA]</scope>
    <source>
        <strain evidence="4 5">DSM 45201</strain>
    </source>
</reference>
<reference evidence="3" key="1">
    <citation type="journal article" date="2014" name="Int. J. Syst. Evol. Microbiol.">
        <title>Complete genome of a new Firmicutes species belonging to the dominant human colonic microbiota ('Ruminococcus bicirculans') reveals two chromosomes and a selective capacity to utilize plant glucans.</title>
        <authorList>
            <consortium name="NISC Comparative Sequencing Program"/>
            <person name="Wegmann U."/>
            <person name="Louis P."/>
            <person name="Goesmann A."/>
            <person name="Henrissat B."/>
            <person name="Duncan S.H."/>
            <person name="Flint H.J."/>
        </authorList>
    </citation>
    <scope>NUCLEOTIDE SEQUENCE</scope>
    <source>
        <strain evidence="3">CGMCC 4.5581</strain>
    </source>
</reference>
<dbReference type="EC" id="1.15.1.1" evidence="4"/>
<evidence type="ECO:0000313" key="4">
    <source>
        <dbReference type="EMBL" id="NIH65644.1"/>
    </source>
</evidence>
<reference evidence="6" key="2">
    <citation type="journal article" date="2019" name="Int. J. Syst. Evol. Microbiol.">
        <title>The Global Catalogue of Microorganisms (GCM) 10K type strain sequencing project: providing services to taxonomists for standard genome sequencing and annotation.</title>
        <authorList>
            <consortium name="The Broad Institute Genomics Platform"/>
            <consortium name="The Broad Institute Genome Sequencing Center for Infectious Disease"/>
            <person name="Wu L."/>
            <person name="Ma J."/>
        </authorList>
    </citation>
    <scope>NUCLEOTIDE SEQUENCE [LARGE SCALE GENOMIC DNA]</scope>
    <source>
        <strain evidence="6">CGMCC 4.5581</strain>
    </source>
</reference>
<sequence length="167" mass="16583">MKRTMLFSATAAAALVLTACGDDEDGVGGSFEALDDGAVTETPEVLVDVTSELVDPEGSVLGTATFTSTTAGTEVEVEASGLTPGDHPMLLVGEGGCGEGALDGEPVADLPALPVTDQEVGALDTLAGEFDLDLLVDEDGTSLIVLPAEGEALADGAAWSACASIEG</sequence>
<feature type="chain" id="PRO_5039653009" evidence="2">
    <location>
        <begin position="22"/>
        <end position="167"/>
    </location>
</feature>
<evidence type="ECO:0000313" key="6">
    <source>
        <dbReference type="Proteomes" id="UP000648663"/>
    </source>
</evidence>
<dbReference type="PROSITE" id="PS51257">
    <property type="entry name" value="PROKAR_LIPOPROTEIN"/>
    <property type="match status" value="1"/>
</dbReference>
<keyword evidence="2" id="KW-0732">Signal</keyword>
<dbReference type="Gene3D" id="2.60.40.200">
    <property type="entry name" value="Superoxide dismutase, copper/zinc binding domain"/>
    <property type="match status" value="1"/>
</dbReference>
<protein>
    <submittedName>
        <fullName evidence="4">Cu-Zn family superoxide dismutase</fullName>
        <ecNumber evidence="4">1.15.1.1</ecNumber>
    </submittedName>
</protein>
<dbReference type="Proteomes" id="UP000552836">
    <property type="component" value="Unassembled WGS sequence"/>
</dbReference>
<dbReference type="InterPro" id="IPR036423">
    <property type="entry name" value="SOD-like_Cu/Zn_dom_sf"/>
</dbReference>
<evidence type="ECO:0000256" key="1">
    <source>
        <dbReference type="ARBA" id="ARBA00010457"/>
    </source>
</evidence>
<dbReference type="GO" id="GO:0004784">
    <property type="term" value="F:superoxide dismutase activity"/>
    <property type="evidence" value="ECO:0007669"/>
    <property type="project" value="UniProtKB-EC"/>
</dbReference>
<dbReference type="AlphaFoldDB" id="A0A846LGB0"/>
<dbReference type="GO" id="GO:0046872">
    <property type="term" value="F:metal ion binding"/>
    <property type="evidence" value="ECO:0007669"/>
    <property type="project" value="InterPro"/>
</dbReference>
<dbReference type="RefSeq" id="WP_166753365.1">
    <property type="nucleotide sequence ID" value="NZ_BAABJU010000007.1"/>
</dbReference>
<evidence type="ECO:0000313" key="5">
    <source>
        <dbReference type="Proteomes" id="UP000552836"/>
    </source>
</evidence>
<comment type="similarity">
    <text evidence="1">Belongs to the Cu-Zn superoxide dismutase family.</text>
</comment>
<evidence type="ECO:0000256" key="2">
    <source>
        <dbReference type="SAM" id="SignalP"/>
    </source>
</evidence>
<name>A0A846LGB0_9ACTN</name>
<reference evidence="3" key="4">
    <citation type="submission" date="2024-05" db="EMBL/GenBank/DDBJ databases">
        <authorList>
            <person name="Sun Q."/>
            <person name="Zhou Y."/>
        </authorList>
    </citation>
    <scope>NUCLEOTIDE SEQUENCE</scope>
    <source>
        <strain evidence="3">CGMCC 4.5581</strain>
    </source>
</reference>
<feature type="signal peptide" evidence="2">
    <location>
        <begin position="1"/>
        <end position="21"/>
    </location>
</feature>
<evidence type="ECO:0000313" key="3">
    <source>
        <dbReference type="EMBL" id="GGL66040.1"/>
    </source>
</evidence>
<dbReference type="SUPFAM" id="SSF49329">
    <property type="entry name" value="Cu,Zn superoxide dismutase-like"/>
    <property type="match status" value="1"/>
</dbReference>
<organism evidence="4 5">
    <name type="scientific">Modestobacter marinus</name>
    <dbReference type="NCBI Taxonomy" id="477641"/>
    <lineage>
        <taxon>Bacteria</taxon>
        <taxon>Bacillati</taxon>
        <taxon>Actinomycetota</taxon>
        <taxon>Actinomycetes</taxon>
        <taxon>Geodermatophilales</taxon>
        <taxon>Geodermatophilaceae</taxon>
        <taxon>Modestobacter</taxon>
    </lineage>
</organism>
<comment type="caution">
    <text evidence="4">The sequence shown here is derived from an EMBL/GenBank/DDBJ whole genome shotgun (WGS) entry which is preliminary data.</text>
</comment>